<dbReference type="EMBL" id="LR797289">
    <property type="protein sequence ID" value="CAB4200194.1"/>
    <property type="molecule type" value="Genomic_DNA"/>
</dbReference>
<dbReference type="EMBL" id="LR796873">
    <property type="protein sequence ID" value="CAB4172026.1"/>
    <property type="molecule type" value="Genomic_DNA"/>
</dbReference>
<proteinExistence type="predicted"/>
<gene>
    <name evidence="3" type="ORF">UFOVP1354_28</name>
    <name evidence="4" type="ORF">UFOVP1547_27</name>
    <name evidence="2" type="ORF">UFOVP930_38</name>
</gene>
<evidence type="ECO:0000313" key="3">
    <source>
        <dbReference type="EMBL" id="CAB4200194.1"/>
    </source>
</evidence>
<sequence length="217" mass="23531">MSLKASAKSGTVSTPAPSGAHVARCVRVIDLGTQISDGQYGVKVQPKLMLTWELPNELHVFSEDKGEEPFVVSQEYTLSLGEKAKLRAHLQAWRGKPFTNEELEGFDVAKLAGVTCTLNIIHVVSEKNGNIYANIASIAPMMKGLACPPAILPVVVYDIAEKRSKKFEALPEWVRNKISACNEWKGAESQTSDADQASHSAATEPDAADLHDESVPF</sequence>
<organism evidence="2">
    <name type="scientific">uncultured Caudovirales phage</name>
    <dbReference type="NCBI Taxonomy" id="2100421"/>
    <lineage>
        <taxon>Viruses</taxon>
        <taxon>Duplodnaviria</taxon>
        <taxon>Heunggongvirae</taxon>
        <taxon>Uroviricota</taxon>
        <taxon>Caudoviricetes</taxon>
        <taxon>Peduoviridae</taxon>
        <taxon>Maltschvirus</taxon>
        <taxon>Maltschvirus maltsch</taxon>
    </lineage>
</organism>
<evidence type="ECO:0000313" key="2">
    <source>
        <dbReference type="EMBL" id="CAB4172026.1"/>
    </source>
</evidence>
<dbReference type="NCBIfam" id="NF046043">
    <property type="entry name" value="rep_init_NGO0469"/>
    <property type="match status" value="1"/>
</dbReference>
<dbReference type="EMBL" id="LR798461">
    <property type="protein sequence ID" value="CAB5238482.1"/>
    <property type="molecule type" value="Genomic_DNA"/>
</dbReference>
<feature type="compositionally biased region" description="Polar residues" evidence="1">
    <location>
        <begin position="188"/>
        <end position="201"/>
    </location>
</feature>
<reference evidence="2" key="1">
    <citation type="submission" date="2020-05" db="EMBL/GenBank/DDBJ databases">
        <authorList>
            <person name="Chiriac C."/>
            <person name="Salcher M."/>
            <person name="Ghai R."/>
            <person name="Kavagutti S V."/>
        </authorList>
    </citation>
    <scope>NUCLEOTIDE SEQUENCE</scope>
</reference>
<dbReference type="InterPro" id="IPR059222">
    <property type="entry name" value="NGO0469-like"/>
</dbReference>
<accession>A0A6J5PPW0</accession>
<name>A0A6J5PPW0_9CAUD</name>
<evidence type="ECO:0000256" key="1">
    <source>
        <dbReference type="SAM" id="MobiDB-lite"/>
    </source>
</evidence>
<evidence type="ECO:0000313" key="4">
    <source>
        <dbReference type="EMBL" id="CAB5238482.1"/>
    </source>
</evidence>
<feature type="compositionally biased region" description="Basic and acidic residues" evidence="1">
    <location>
        <begin position="208"/>
        <end position="217"/>
    </location>
</feature>
<feature type="region of interest" description="Disordered" evidence="1">
    <location>
        <begin position="185"/>
        <end position="217"/>
    </location>
</feature>
<protein>
    <submittedName>
        <fullName evidence="2">Uncharacterized protein</fullName>
    </submittedName>
</protein>